<dbReference type="PANTHER" id="PTHR30483:SF6">
    <property type="entry name" value="PERIPLASMIC BINDING PROTEIN OF ABC TRANSPORTER FOR NATURAL AMINO ACIDS"/>
    <property type="match status" value="1"/>
</dbReference>
<dbReference type="InterPro" id="IPR051010">
    <property type="entry name" value="BCAA_transport"/>
</dbReference>
<keyword evidence="3" id="KW-0029">Amino-acid transport</keyword>
<dbReference type="KEGG" id="oat:OAN307_c31290"/>
<feature type="chain" id="PRO_5004102099" evidence="4">
    <location>
        <begin position="29"/>
        <end position="419"/>
    </location>
</feature>
<dbReference type="STRING" id="391626.OAN307_c31290"/>
<dbReference type="PANTHER" id="PTHR30483">
    <property type="entry name" value="LEUCINE-SPECIFIC-BINDING PROTEIN"/>
    <property type="match status" value="1"/>
</dbReference>
<evidence type="ECO:0000256" key="4">
    <source>
        <dbReference type="SAM" id="SignalP"/>
    </source>
</evidence>
<comment type="similarity">
    <text evidence="1">Belongs to the leucine-binding protein family.</text>
</comment>
<name>M9RA24_9RHOB</name>
<feature type="domain" description="Leucine-binding protein" evidence="5">
    <location>
        <begin position="32"/>
        <end position="388"/>
    </location>
</feature>
<keyword evidence="7" id="KW-1185">Reference proteome</keyword>
<dbReference type="CDD" id="cd06337">
    <property type="entry name" value="PBP1_ABC_ligand_binding-like"/>
    <property type="match status" value="1"/>
</dbReference>
<gene>
    <name evidence="6" type="ORF">OAN307_c31290</name>
</gene>
<dbReference type="EMBL" id="CP003740">
    <property type="protein sequence ID" value="AGI68663.1"/>
    <property type="molecule type" value="Genomic_DNA"/>
</dbReference>
<dbReference type="eggNOG" id="COG0683">
    <property type="taxonomic scope" value="Bacteria"/>
</dbReference>
<evidence type="ECO:0000256" key="2">
    <source>
        <dbReference type="ARBA" id="ARBA00022729"/>
    </source>
</evidence>
<sequence length="419" mass="44685">MTKWNPSRRTLLGTMAAAGATLAAPALAQSRPLKIGFVHPETGPLGAVAGGDAFVLKNLREALSGGITVDGGLMRDVEIIVKDSQSSSNRASEVAVDLILNDEVDIMCAGIHPLTVSPVADQCELNGVPLVSTITPWQTQYYGRGATDGDEFETQLHLFWGFEQITNTYMNIWDQLGSNKVIGGLWPNNPDGLGFAGGFTPVLEANGYSVVDPGRYQDLTDDFTPIIRMFLEQEVELITGVVLPPDWTTFWTQAAQQGLSVKAATTAAALAFPGTAESLGPLAQNHSFDLFWDRSFPYSSSITGQTADAYASAFEASENRQWIQPIGSMHAIVEVAIDALKRSGGENYDATLDALFKTNMETIQGPIDAASGPVKNAVLTPLAGAQWRLSDGPHQFEPVIVSNVAAPGVDLTGEVQSTS</sequence>
<proteinExistence type="inferred from homology"/>
<dbReference type="InterPro" id="IPR028081">
    <property type="entry name" value="Leu-bd"/>
</dbReference>
<evidence type="ECO:0000259" key="5">
    <source>
        <dbReference type="Pfam" id="PF13458"/>
    </source>
</evidence>
<protein>
    <submittedName>
        <fullName evidence="6">Putative ABC transporter periplasmatic solute-binding protein</fullName>
    </submittedName>
</protein>
<accession>M9RA24</accession>
<dbReference type="InterPro" id="IPR006311">
    <property type="entry name" value="TAT_signal"/>
</dbReference>
<dbReference type="Pfam" id="PF13458">
    <property type="entry name" value="Peripla_BP_6"/>
    <property type="match status" value="1"/>
</dbReference>
<keyword evidence="3" id="KW-0813">Transport</keyword>
<dbReference type="Proteomes" id="UP000005307">
    <property type="component" value="Chromosome"/>
</dbReference>
<keyword evidence="2 4" id="KW-0732">Signal</keyword>
<dbReference type="GO" id="GO:0006865">
    <property type="term" value="P:amino acid transport"/>
    <property type="evidence" value="ECO:0007669"/>
    <property type="project" value="UniProtKB-KW"/>
</dbReference>
<dbReference type="SUPFAM" id="SSF53822">
    <property type="entry name" value="Periplasmic binding protein-like I"/>
    <property type="match status" value="1"/>
</dbReference>
<dbReference type="PROSITE" id="PS51318">
    <property type="entry name" value="TAT"/>
    <property type="match status" value="1"/>
</dbReference>
<evidence type="ECO:0000313" key="7">
    <source>
        <dbReference type="Proteomes" id="UP000005307"/>
    </source>
</evidence>
<reference evidence="6 7" key="1">
    <citation type="journal article" date="2013" name="PLoS ONE">
        <title>Poles Apart: Arctic and Antarctic Octadecabacter strains Share High Genome Plasticity and a New Type of Xanthorhodopsin.</title>
        <authorList>
            <person name="Vollmers J."/>
            <person name="Voget S."/>
            <person name="Dietrich S."/>
            <person name="Gollnow K."/>
            <person name="Smits M."/>
            <person name="Meyer K."/>
            <person name="Brinkhoff T."/>
            <person name="Simon M."/>
            <person name="Daniel R."/>
        </authorList>
    </citation>
    <scope>NUCLEOTIDE SEQUENCE [LARGE SCALE GENOMIC DNA]</scope>
    <source>
        <strain evidence="6 7">307</strain>
    </source>
</reference>
<dbReference type="InterPro" id="IPR028082">
    <property type="entry name" value="Peripla_BP_I"/>
</dbReference>
<evidence type="ECO:0000256" key="1">
    <source>
        <dbReference type="ARBA" id="ARBA00010062"/>
    </source>
</evidence>
<dbReference type="AlphaFoldDB" id="M9RA24"/>
<evidence type="ECO:0000313" key="6">
    <source>
        <dbReference type="EMBL" id="AGI68663.1"/>
    </source>
</evidence>
<dbReference type="OrthoDB" id="6753945at2"/>
<dbReference type="Gene3D" id="3.40.50.2300">
    <property type="match status" value="2"/>
</dbReference>
<evidence type="ECO:0000256" key="3">
    <source>
        <dbReference type="ARBA" id="ARBA00022970"/>
    </source>
</evidence>
<dbReference type="RefSeq" id="WP_015500644.1">
    <property type="nucleotide sequence ID" value="NC_020911.1"/>
</dbReference>
<feature type="signal peptide" evidence="4">
    <location>
        <begin position="1"/>
        <end position="28"/>
    </location>
</feature>
<organism evidence="6 7">
    <name type="scientific">Octadecabacter antarcticus 307</name>
    <dbReference type="NCBI Taxonomy" id="391626"/>
    <lineage>
        <taxon>Bacteria</taxon>
        <taxon>Pseudomonadati</taxon>
        <taxon>Pseudomonadota</taxon>
        <taxon>Alphaproteobacteria</taxon>
        <taxon>Rhodobacterales</taxon>
        <taxon>Roseobacteraceae</taxon>
        <taxon>Octadecabacter</taxon>
    </lineage>
</organism>
<dbReference type="HOGENOM" id="CLU_037724_0_0_5"/>